<proteinExistence type="predicted"/>
<accession>A0ACC0BVK7</accession>
<comment type="caution">
    <text evidence="1">The sequence shown here is derived from an EMBL/GenBank/DDBJ whole genome shotgun (WGS) entry which is preliminary data.</text>
</comment>
<keyword evidence="2" id="KW-1185">Reference proteome</keyword>
<evidence type="ECO:0000313" key="1">
    <source>
        <dbReference type="EMBL" id="KAI5676616.1"/>
    </source>
</evidence>
<protein>
    <submittedName>
        <fullName evidence="1">Uncharacterized protein</fullName>
    </submittedName>
</protein>
<dbReference type="Proteomes" id="UP001060085">
    <property type="component" value="Linkage Group LG02"/>
</dbReference>
<organism evidence="1 2">
    <name type="scientific">Catharanthus roseus</name>
    <name type="common">Madagascar periwinkle</name>
    <name type="synonym">Vinca rosea</name>
    <dbReference type="NCBI Taxonomy" id="4058"/>
    <lineage>
        <taxon>Eukaryota</taxon>
        <taxon>Viridiplantae</taxon>
        <taxon>Streptophyta</taxon>
        <taxon>Embryophyta</taxon>
        <taxon>Tracheophyta</taxon>
        <taxon>Spermatophyta</taxon>
        <taxon>Magnoliopsida</taxon>
        <taxon>eudicotyledons</taxon>
        <taxon>Gunneridae</taxon>
        <taxon>Pentapetalae</taxon>
        <taxon>asterids</taxon>
        <taxon>lamiids</taxon>
        <taxon>Gentianales</taxon>
        <taxon>Apocynaceae</taxon>
        <taxon>Rauvolfioideae</taxon>
        <taxon>Vinceae</taxon>
        <taxon>Catharanthinae</taxon>
        <taxon>Catharanthus</taxon>
    </lineage>
</organism>
<dbReference type="EMBL" id="CM044702">
    <property type="protein sequence ID" value="KAI5676616.1"/>
    <property type="molecule type" value="Genomic_DNA"/>
</dbReference>
<sequence>MDQEQLDYSSSSLKLNEMSFGIGDGNRPDQSGPQDTVTVMEECVKVTKRSFIHIKPQTRRQQASHGYYVSEPGEESVETDKFKDRIKELTARLERLQSSTQTSLVLEEQGKVEANTLEMLTRETILWKEKAKSNCIMEGKIRDIFIYLPSSIGGIIPLRPLSSRILHGLWIGKLLGALLTTSTQSYSLPVIPHSLMIYKD</sequence>
<name>A0ACC0BVK7_CATRO</name>
<gene>
    <name evidence="1" type="ORF">M9H77_07566</name>
</gene>
<evidence type="ECO:0000313" key="2">
    <source>
        <dbReference type="Proteomes" id="UP001060085"/>
    </source>
</evidence>
<reference evidence="2" key="1">
    <citation type="journal article" date="2023" name="Nat. Plants">
        <title>Single-cell RNA sequencing provides a high-resolution roadmap for understanding the multicellular compartmentation of specialized metabolism.</title>
        <authorList>
            <person name="Sun S."/>
            <person name="Shen X."/>
            <person name="Li Y."/>
            <person name="Li Y."/>
            <person name="Wang S."/>
            <person name="Li R."/>
            <person name="Zhang H."/>
            <person name="Shen G."/>
            <person name="Guo B."/>
            <person name="Wei J."/>
            <person name="Xu J."/>
            <person name="St-Pierre B."/>
            <person name="Chen S."/>
            <person name="Sun C."/>
        </authorList>
    </citation>
    <scope>NUCLEOTIDE SEQUENCE [LARGE SCALE GENOMIC DNA]</scope>
</reference>